<proteinExistence type="predicted"/>
<dbReference type="Gene3D" id="3.10.10.10">
    <property type="entry name" value="HIV Type 1 Reverse Transcriptase, subunit A, domain 1"/>
    <property type="match status" value="1"/>
</dbReference>
<dbReference type="InterPro" id="IPR005162">
    <property type="entry name" value="Retrotrans_gag_dom"/>
</dbReference>
<keyword evidence="5" id="KW-0511">Multifunctional enzyme</keyword>
<reference evidence="10" key="1">
    <citation type="submission" date="2023-03" db="EMBL/GenBank/DDBJ databases">
        <title>Chromosome-scale reference genome and RAD-based genetic map of yellow starthistle (Centaurea solstitialis) reveal putative structural variation and QTLs associated with invader traits.</title>
        <authorList>
            <person name="Reatini B."/>
            <person name="Cang F.A."/>
            <person name="Jiang Q."/>
            <person name="Mckibben M.T.W."/>
            <person name="Barker M.S."/>
            <person name="Rieseberg L.H."/>
            <person name="Dlugosch K.M."/>
        </authorList>
    </citation>
    <scope>NUCLEOTIDE SEQUENCE</scope>
    <source>
        <strain evidence="10">CAN-66</strain>
        <tissue evidence="10">Leaf</tissue>
    </source>
</reference>
<evidence type="ECO:0000256" key="3">
    <source>
        <dbReference type="ARBA" id="ARBA00022722"/>
    </source>
</evidence>
<feature type="domain" description="Reverse transcriptase" evidence="7">
    <location>
        <begin position="802"/>
        <end position="906"/>
    </location>
</feature>
<dbReference type="Gene3D" id="2.40.70.10">
    <property type="entry name" value="Acid Proteases"/>
    <property type="match status" value="1"/>
</dbReference>
<feature type="domain" description="Retrotransposon gag" evidence="8">
    <location>
        <begin position="117"/>
        <end position="210"/>
    </location>
</feature>
<evidence type="ECO:0000256" key="1">
    <source>
        <dbReference type="ARBA" id="ARBA00022679"/>
    </source>
</evidence>
<dbReference type="CDD" id="cd00303">
    <property type="entry name" value="retropepsin_like"/>
    <property type="match status" value="1"/>
</dbReference>
<gene>
    <name evidence="10" type="ORF">OSB04_007136</name>
</gene>
<dbReference type="FunFam" id="3.30.70.270:FF:000020">
    <property type="entry name" value="Transposon Tf2-6 polyprotein-like Protein"/>
    <property type="match status" value="1"/>
</dbReference>
<evidence type="ECO:0008006" key="12">
    <source>
        <dbReference type="Google" id="ProtNLM"/>
    </source>
</evidence>
<evidence type="ECO:0000259" key="7">
    <source>
        <dbReference type="Pfam" id="PF00078"/>
    </source>
</evidence>
<feature type="compositionally biased region" description="Pro residues" evidence="6">
    <location>
        <begin position="362"/>
        <end position="399"/>
    </location>
</feature>
<dbReference type="InterPro" id="IPR000477">
    <property type="entry name" value="RT_dom"/>
</dbReference>
<feature type="region of interest" description="Disordered" evidence="6">
    <location>
        <begin position="336"/>
        <end position="422"/>
    </location>
</feature>
<dbReference type="PANTHER" id="PTHR37984:SF5">
    <property type="entry name" value="PROTEIN NYNRIN-LIKE"/>
    <property type="match status" value="1"/>
</dbReference>
<dbReference type="InterPro" id="IPR043502">
    <property type="entry name" value="DNA/RNA_pol_sf"/>
</dbReference>
<dbReference type="InterPro" id="IPR041577">
    <property type="entry name" value="RT_RNaseH_2"/>
</dbReference>
<evidence type="ECO:0000313" key="11">
    <source>
        <dbReference type="Proteomes" id="UP001172457"/>
    </source>
</evidence>
<dbReference type="Proteomes" id="UP001172457">
    <property type="component" value="Chromosome 2"/>
</dbReference>
<dbReference type="Pfam" id="PF17919">
    <property type="entry name" value="RT_RNaseH_2"/>
    <property type="match status" value="1"/>
</dbReference>
<feature type="compositionally biased region" description="Pro residues" evidence="6">
    <location>
        <begin position="409"/>
        <end position="421"/>
    </location>
</feature>
<dbReference type="GO" id="GO:0004519">
    <property type="term" value="F:endonuclease activity"/>
    <property type="evidence" value="ECO:0007669"/>
    <property type="project" value="UniProtKB-KW"/>
</dbReference>
<evidence type="ECO:0000259" key="9">
    <source>
        <dbReference type="Pfam" id="PF17919"/>
    </source>
</evidence>
<sequence>MIRRSQAKKKLFFDPKIEATCRRQNTERLKKLKVARMADQRTLKDFVQPRFSSTSSIARPNPTAHNYEIKTSLINFIMTDRFGGLPMENPSKHLNSFIEKYSTLRINGLDEEAIRLKLFSFSLKDGAKEWLEGHEPNFFTSWDALAKAFITRFFPPGKTTNLTKAITNFMQGPTEELYEAWERFKNLQRNCPHHGIEEWRLVQLFYNGLKLETRFAIDTSAGGSIMTKTPGAIKDLIENLAINHYQWPNERAMHGRTHSTPESDAMATLVAKIESLNASFEEKIAQITKCPQQPQDAPNFCVVCGGQGHDSSMCPSTAGLTMEDMNALQVQPRGQYRVNDPFSPTYNPGWRNHPHLSYKNNQPPPIQQQPPPQQQAPPQPQFQPQPPFPQQQPYYPPPQNNYQPRALLPLPPNTPLQPPPQRSYLESLLKTQIAQQNQKNDYFQNSLQQVTTHLEAMTTHNKMMETQIAQLAQQIANSVRPQGQLPGQPEPNLRAQMNVIMLRDGKILKEVEKKTRTVVSHGGNGGVTKANEGENVVQMGDPPVEGSVKKPTQVPNVPFPARLAKAKLEAKLRKFLEMMKQLHINISFMDAITEIPTYAKFFKDLSDPGSFSIPCSINGLSIHRTLCDLGASVSLMPLAIANKVHMGELKATNISLQLADRSIKYPVGVLEDLPLQVGSFIIPCDFVVLEMIEDVNAPIILGRPFLATVGAIIDVKHEKLSLNVGKEKVEFELRKSMGLPPSMDDIQIADALETVFSEEILVDEEDARVIEEIFDASEPFMKKVAVEPISAMKEDNIAAPPKIPVHPNDQEKTTFTCPYGTFAYRRMPFGLCNAPATFQRCMMAIFSNFIEKSMEVFMDDFSVHGSDFDECLANISLILHRCQEVHVLNWEKCHFMVTEGVVLGHIVSSRGIEVDRAKIAVIEGLPPSTNVKGVHSFLGHADFYRRFIKDFSKIAWPLTELLAKDTPFAFNDSCLDAFERLKKELTSAPIIQPPDWSLFFELMCDASDYAIGAVLGQRKDGKVHAIHYAKFDLEIKDKPGSENSVADHLSRLELGSSPSTPPINDSLPGDQLLFVSCTGSPWYADFVNYLVCGIIPHDLSSHQRKKFLHDVKYYFWDDPFFYRSCADSIICRCIPSEETESILIPYLAVDMRRERERDQRKERETQSLVPFSLEAVVALVGITGELEALRVSVNRISFGFLSPPYAAKVTRATRVYARATSRLSWHFVTHFELVPVAECDASLLP</sequence>
<dbReference type="SUPFAM" id="SSF56672">
    <property type="entry name" value="DNA/RNA polymerases"/>
    <property type="match status" value="1"/>
</dbReference>
<dbReference type="GO" id="GO:0016779">
    <property type="term" value="F:nucleotidyltransferase activity"/>
    <property type="evidence" value="ECO:0007669"/>
    <property type="project" value="UniProtKB-KW"/>
</dbReference>
<dbReference type="Pfam" id="PF00078">
    <property type="entry name" value="RVT_1"/>
    <property type="match status" value="1"/>
</dbReference>
<dbReference type="CDD" id="cd01647">
    <property type="entry name" value="RT_LTR"/>
    <property type="match status" value="1"/>
</dbReference>
<keyword evidence="3" id="KW-0540">Nuclease</keyword>
<evidence type="ECO:0000313" key="10">
    <source>
        <dbReference type="EMBL" id="KAJ9561976.1"/>
    </source>
</evidence>
<protein>
    <recommendedName>
        <fullName evidence="12">Reverse transcriptase</fullName>
    </recommendedName>
</protein>
<feature type="domain" description="Reverse transcriptase/retrotransposon-derived protein RNase H-like" evidence="9">
    <location>
        <begin position="970"/>
        <end position="1029"/>
    </location>
</feature>
<keyword evidence="4" id="KW-0255">Endonuclease</keyword>
<dbReference type="PANTHER" id="PTHR37984">
    <property type="entry name" value="PROTEIN CBG26694"/>
    <property type="match status" value="1"/>
</dbReference>
<feature type="non-terminal residue" evidence="10">
    <location>
        <position position="1"/>
    </location>
</feature>
<dbReference type="InterPro" id="IPR050951">
    <property type="entry name" value="Retrovirus_Pol_polyprotein"/>
</dbReference>
<evidence type="ECO:0000256" key="4">
    <source>
        <dbReference type="ARBA" id="ARBA00022759"/>
    </source>
</evidence>
<comment type="caution">
    <text evidence="10">The sequence shown here is derived from an EMBL/GenBank/DDBJ whole genome shotgun (WGS) entry which is preliminary data.</text>
</comment>
<name>A0AA38TX50_9ASTR</name>
<evidence type="ECO:0000256" key="5">
    <source>
        <dbReference type="ARBA" id="ARBA00023268"/>
    </source>
</evidence>
<dbReference type="InterPro" id="IPR021109">
    <property type="entry name" value="Peptidase_aspartic_dom_sf"/>
</dbReference>
<dbReference type="Gene3D" id="3.30.70.270">
    <property type="match status" value="2"/>
</dbReference>
<organism evidence="10 11">
    <name type="scientific">Centaurea solstitialis</name>
    <name type="common">yellow star-thistle</name>
    <dbReference type="NCBI Taxonomy" id="347529"/>
    <lineage>
        <taxon>Eukaryota</taxon>
        <taxon>Viridiplantae</taxon>
        <taxon>Streptophyta</taxon>
        <taxon>Embryophyta</taxon>
        <taxon>Tracheophyta</taxon>
        <taxon>Spermatophyta</taxon>
        <taxon>Magnoliopsida</taxon>
        <taxon>eudicotyledons</taxon>
        <taxon>Gunneridae</taxon>
        <taxon>Pentapetalae</taxon>
        <taxon>asterids</taxon>
        <taxon>campanulids</taxon>
        <taxon>Asterales</taxon>
        <taxon>Asteraceae</taxon>
        <taxon>Carduoideae</taxon>
        <taxon>Cardueae</taxon>
        <taxon>Centaureinae</taxon>
        <taxon>Centaurea</taxon>
    </lineage>
</organism>
<evidence type="ECO:0000259" key="8">
    <source>
        <dbReference type="Pfam" id="PF03732"/>
    </source>
</evidence>
<evidence type="ECO:0000256" key="6">
    <source>
        <dbReference type="SAM" id="MobiDB-lite"/>
    </source>
</evidence>
<evidence type="ECO:0000256" key="2">
    <source>
        <dbReference type="ARBA" id="ARBA00022695"/>
    </source>
</evidence>
<dbReference type="InterPro" id="IPR043128">
    <property type="entry name" value="Rev_trsase/Diguanyl_cyclase"/>
</dbReference>
<keyword evidence="11" id="KW-1185">Reference proteome</keyword>
<keyword evidence="2" id="KW-0548">Nucleotidyltransferase</keyword>
<keyword evidence="1" id="KW-0808">Transferase</keyword>
<dbReference type="EMBL" id="JARYMX010000002">
    <property type="protein sequence ID" value="KAJ9561976.1"/>
    <property type="molecule type" value="Genomic_DNA"/>
</dbReference>
<keyword evidence="4" id="KW-0378">Hydrolase</keyword>
<accession>A0AA38TX50</accession>
<dbReference type="AlphaFoldDB" id="A0AA38TX50"/>
<dbReference type="Pfam" id="PF03732">
    <property type="entry name" value="Retrotrans_gag"/>
    <property type="match status" value="1"/>
</dbReference>